<dbReference type="InterPro" id="IPR036010">
    <property type="entry name" value="2Fe-2S_ferredoxin-like_sf"/>
</dbReference>
<dbReference type="SUPFAM" id="SSF53067">
    <property type="entry name" value="Actin-like ATPase domain"/>
    <property type="match status" value="1"/>
</dbReference>
<dbReference type="Gene3D" id="3.30.420.480">
    <property type="entry name" value="Domain of unknown function (DUF4445)"/>
    <property type="match status" value="1"/>
</dbReference>
<gene>
    <name evidence="2" type="ORF">IAB74_02040</name>
</gene>
<dbReference type="InterPro" id="IPR041414">
    <property type="entry name" value="Raco-like_middle"/>
</dbReference>
<dbReference type="EMBL" id="DVFK01000024">
    <property type="protein sequence ID" value="HIQ67276.1"/>
    <property type="molecule type" value="Genomic_DNA"/>
</dbReference>
<dbReference type="Pfam" id="PF17651">
    <property type="entry name" value="Raco_middle"/>
    <property type="match status" value="1"/>
</dbReference>
<dbReference type="InterPro" id="IPR001041">
    <property type="entry name" value="2Fe-2S_ferredoxin-type"/>
</dbReference>
<feature type="domain" description="2Fe-2S ferredoxin-type" evidence="1">
    <location>
        <begin position="1"/>
        <end position="84"/>
    </location>
</feature>
<dbReference type="Pfam" id="PF14574">
    <property type="entry name" value="RACo_C_ter"/>
    <property type="match status" value="1"/>
</dbReference>
<proteinExistence type="predicted"/>
<dbReference type="InterPro" id="IPR012675">
    <property type="entry name" value="Beta-grasp_dom_sf"/>
</dbReference>
<dbReference type="AlphaFoldDB" id="A0A9D0Z2F5"/>
<evidence type="ECO:0000259" key="1">
    <source>
        <dbReference type="PROSITE" id="PS51085"/>
    </source>
</evidence>
<protein>
    <submittedName>
        <fullName evidence="2">DUF4445 domain-containing protein</fullName>
    </submittedName>
</protein>
<dbReference type="Gene3D" id="3.10.20.30">
    <property type="match status" value="1"/>
</dbReference>
<reference evidence="2" key="1">
    <citation type="submission" date="2020-10" db="EMBL/GenBank/DDBJ databases">
        <authorList>
            <person name="Gilroy R."/>
        </authorList>
    </citation>
    <scope>NUCLEOTIDE SEQUENCE</scope>
    <source>
        <strain evidence="2">13361</strain>
    </source>
</reference>
<dbReference type="InterPro" id="IPR043129">
    <property type="entry name" value="ATPase_NBD"/>
</dbReference>
<evidence type="ECO:0000313" key="2">
    <source>
        <dbReference type="EMBL" id="HIQ67276.1"/>
    </source>
</evidence>
<name>A0A9D0Z2F5_9FIRM</name>
<dbReference type="Pfam" id="PF00111">
    <property type="entry name" value="Fer2"/>
    <property type="match status" value="1"/>
</dbReference>
<dbReference type="InterPro" id="IPR052911">
    <property type="entry name" value="Corrinoid_activation_enz"/>
</dbReference>
<organism evidence="2 3">
    <name type="scientific">Candidatus Faecousia excrementigallinarum</name>
    <dbReference type="NCBI Taxonomy" id="2840806"/>
    <lineage>
        <taxon>Bacteria</taxon>
        <taxon>Bacillati</taxon>
        <taxon>Bacillota</taxon>
        <taxon>Clostridia</taxon>
        <taxon>Eubacteriales</taxon>
        <taxon>Oscillospiraceae</taxon>
        <taxon>Faecousia</taxon>
    </lineage>
</organism>
<sequence>MTIWQDGVCRKVTFDEPTLLQTLLTQAGCPVDQPCGGRGVCGKCAVTIKGQVSAPNEAEKSAGTRLSCQAVMEGDGEVWLPDTQKNDIQLSGKESWQAASGEGYGAAVDIGTTTLALKLYDLFQGKCLSSVAAMNPQRGIAADVMGRIGAALAGQGELLRQQIHDAIQDLLTKACHQARLAPEAVERLVVTGNTTMLYLLTGRSPEPLSHAPFLADCLFDMDTTLWDRQVYLPPCMNAFVGADITCAVLASSMTRQPDTALLCDIGTNGELALWKEGHLFVTSTAAGPAFEGAGISCGCGSVPGAIDRVWVEDGTIKVHTLQEQPAVGVCGSGLIDAIAAFLQTEDIDETGACEEDSLPLRDEIALLPKDVRAVQLAKAAIAAGIQTLLDSAGVSMAEVSRLYIAGGFGSHLNVDSAAAIGLIPPELASRVEIIGNAALSGAVAMLMDGRYQADGRQIAALSSHVNLGGNPKFNENYIEHMLFE</sequence>
<dbReference type="InterPro" id="IPR027980">
    <property type="entry name" value="RACo_C"/>
</dbReference>
<dbReference type="PROSITE" id="PS51085">
    <property type="entry name" value="2FE2S_FER_2"/>
    <property type="match status" value="1"/>
</dbReference>
<dbReference type="PANTHER" id="PTHR42895">
    <property type="entry name" value="IRON-SULFUR CLUSTER-BINDING PROTEIN-RELATED"/>
    <property type="match status" value="1"/>
</dbReference>
<dbReference type="Proteomes" id="UP000886796">
    <property type="component" value="Unassembled WGS sequence"/>
</dbReference>
<accession>A0A9D0Z2F5</accession>
<evidence type="ECO:0000313" key="3">
    <source>
        <dbReference type="Proteomes" id="UP000886796"/>
    </source>
</evidence>
<dbReference type="SUPFAM" id="SSF54292">
    <property type="entry name" value="2Fe-2S ferredoxin-like"/>
    <property type="match status" value="1"/>
</dbReference>
<dbReference type="PANTHER" id="PTHR42895:SF2">
    <property type="entry name" value="IRON-SULFUR CLUSTER PROTEIN"/>
    <property type="match status" value="1"/>
</dbReference>
<comment type="caution">
    <text evidence="2">The sequence shown here is derived from an EMBL/GenBank/DDBJ whole genome shotgun (WGS) entry which is preliminary data.</text>
</comment>
<dbReference type="GO" id="GO:0051536">
    <property type="term" value="F:iron-sulfur cluster binding"/>
    <property type="evidence" value="ECO:0007669"/>
    <property type="project" value="InterPro"/>
</dbReference>
<reference evidence="2" key="2">
    <citation type="journal article" date="2021" name="PeerJ">
        <title>Extensive microbial diversity within the chicken gut microbiome revealed by metagenomics and culture.</title>
        <authorList>
            <person name="Gilroy R."/>
            <person name="Ravi A."/>
            <person name="Getino M."/>
            <person name="Pursley I."/>
            <person name="Horton D.L."/>
            <person name="Alikhan N.F."/>
            <person name="Baker D."/>
            <person name="Gharbi K."/>
            <person name="Hall N."/>
            <person name="Watson M."/>
            <person name="Adriaenssens E.M."/>
            <person name="Foster-Nyarko E."/>
            <person name="Jarju S."/>
            <person name="Secka A."/>
            <person name="Antonio M."/>
            <person name="Oren A."/>
            <person name="Chaudhuri R.R."/>
            <person name="La Ragione R."/>
            <person name="Hildebrand F."/>
            <person name="Pallen M.J."/>
        </authorList>
    </citation>
    <scope>NUCLEOTIDE SEQUENCE</scope>
    <source>
        <strain evidence="2">13361</strain>
    </source>
</reference>
<dbReference type="CDD" id="cd00207">
    <property type="entry name" value="fer2"/>
    <property type="match status" value="1"/>
</dbReference>
<dbReference type="InterPro" id="IPR042259">
    <property type="entry name" value="Raco-like_middle_sf"/>
</dbReference>